<protein>
    <submittedName>
        <fullName evidence="2">Relaxase/mobilization nuclease domain-containing protein</fullName>
    </submittedName>
</protein>
<evidence type="ECO:0000313" key="2">
    <source>
        <dbReference type="EMBL" id="MBF0598006.1"/>
    </source>
</evidence>
<dbReference type="EMBL" id="JADGIK010000007">
    <property type="protein sequence ID" value="MBF0598006.1"/>
    <property type="molecule type" value="Genomic_DNA"/>
</dbReference>
<sequence length="280" mass="32540">MVKSVQGGGALFNYVCNPEKGYEVDRNLISGNNSKEIFDDFKLYIEQNQRASKKIFSMVLSPSINDGQKLNINDFKSLTKDFLNELDLDYKNQPYLSFLHTEKDHFHIHILFSRVKEDGSLLKDNHIGKKAQWGAHRVAEKRGLTSAKQVMIDKIKMIENEQNQINSVQKQILNAHKSITSRNINYEEYKLKMFEHGFKIKPFINKQEQLQGHRIIDLHTGIDYKASDIHRSLSLSNMMKSGILPDKNVLLHKTLEKPYEEGFKQILQSETQSKLYNLKR</sequence>
<reference evidence="2" key="1">
    <citation type="submission" date="2020-10" db="EMBL/GenBank/DDBJ databases">
        <authorList>
            <person name="Lu T."/>
            <person name="Wang Q."/>
            <person name="Han X."/>
        </authorList>
    </citation>
    <scope>NUCLEOTIDE SEQUENCE</scope>
    <source>
        <strain evidence="2">WQ 117</strain>
    </source>
</reference>
<dbReference type="Proteomes" id="UP000608754">
    <property type="component" value="Unassembled WGS sequence"/>
</dbReference>
<comment type="caution">
    <text evidence="2">The sequence shown here is derived from an EMBL/GenBank/DDBJ whole genome shotgun (WGS) entry which is preliminary data.</text>
</comment>
<proteinExistence type="predicted"/>
<name>A0A8J7KE25_9FLAO</name>
<keyword evidence="3" id="KW-1185">Reference proteome</keyword>
<evidence type="ECO:0000313" key="3">
    <source>
        <dbReference type="Proteomes" id="UP000608754"/>
    </source>
</evidence>
<accession>A0A8J7KE25</accession>
<gene>
    <name evidence="2" type="ORF">IM532_11230</name>
</gene>
<organism evidence="2 3">
    <name type="scientific">Faecalibacter rhinopitheci</name>
    <dbReference type="NCBI Taxonomy" id="2779678"/>
    <lineage>
        <taxon>Bacteria</taxon>
        <taxon>Pseudomonadati</taxon>
        <taxon>Bacteroidota</taxon>
        <taxon>Flavobacteriia</taxon>
        <taxon>Flavobacteriales</taxon>
        <taxon>Weeksellaceae</taxon>
        <taxon>Faecalibacter</taxon>
    </lineage>
</organism>
<feature type="domain" description="MobA/VirD2-like nuclease" evidence="1">
    <location>
        <begin position="14"/>
        <end position="144"/>
    </location>
</feature>
<dbReference type="AlphaFoldDB" id="A0A8J7KE25"/>
<dbReference type="InterPro" id="IPR005094">
    <property type="entry name" value="Endonuclease_MobA/VirD2"/>
</dbReference>
<dbReference type="Pfam" id="PF03432">
    <property type="entry name" value="Relaxase"/>
    <property type="match status" value="1"/>
</dbReference>
<evidence type="ECO:0000259" key="1">
    <source>
        <dbReference type="Pfam" id="PF03432"/>
    </source>
</evidence>
<dbReference type="RefSeq" id="WP_194183546.1">
    <property type="nucleotide sequence ID" value="NZ_JADGIK010000007.1"/>
</dbReference>